<feature type="transmembrane region" description="Helical" evidence="12">
    <location>
        <begin position="275"/>
        <end position="298"/>
    </location>
</feature>
<evidence type="ECO:0000256" key="3">
    <source>
        <dbReference type="ARBA" id="ARBA00022448"/>
    </source>
</evidence>
<organism evidence="14 15">
    <name type="scientific">Chiloscyllium punctatum</name>
    <name type="common">Brownbanded bambooshark</name>
    <name type="synonym">Hemiscyllium punctatum</name>
    <dbReference type="NCBI Taxonomy" id="137246"/>
    <lineage>
        <taxon>Eukaryota</taxon>
        <taxon>Metazoa</taxon>
        <taxon>Chordata</taxon>
        <taxon>Craniata</taxon>
        <taxon>Vertebrata</taxon>
        <taxon>Chondrichthyes</taxon>
        <taxon>Elasmobranchii</taxon>
        <taxon>Galeomorphii</taxon>
        <taxon>Galeoidea</taxon>
        <taxon>Orectolobiformes</taxon>
        <taxon>Hemiscylliidae</taxon>
        <taxon>Chiloscyllium</taxon>
    </lineage>
</organism>
<dbReference type="PANTHER" id="PTHR42985:SF45">
    <property type="entry name" value="SODIUM_IODIDE COTRANSPORTER-LIKE"/>
    <property type="match status" value="1"/>
</dbReference>
<feature type="transmembrane region" description="Helical" evidence="12">
    <location>
        <begin position="201"/>
        <end position="223"/>
    </location>
</feature>
<name>A0A401SZA0_CHIPU</name>
<evidence type="ECO:0000256" key="11">
    <source>
        <dbReference type="SAM" id="MobiDB-lite"/>
    </source>
</evidence>
<dbReference type="PROSITE" id="PS50283">
    <property type="entry name" value="NA_SOLUT_SYMP_3"/>
    <property type="match status" value="3"/>
</dbReference>
<accession>A0A401SZA0</accession>
<evidence type="ECO:0000256" key="4">
    <source>
        <dbReference type="ARBA" id="ARBA00022475"/>
    </source>
</evidence>
<evidence type="ECO:0000256" key="10">
    <source>
        <dbReference type="ARBA" id="ARBA00023201"/>
    </source>
</evidence>
<evidence type="ECO:0000256" key="7">
    <source>
        <dbReference type="ARBA" id="ARBA00023053"/>
    </source>
</evidence>
<dbReference type="InterPro" id="IPR051163">
    <property type="entry name" value="Sodium:Solute_Symporter_SSF"/>
</dbReference>
<dbReference type="PANTHER" id="PTHR42985">
    <property type="entry name" value="SODIUM-COUPLED MONOCARBOXYLATE TRANSPORTER"/>
    <property type="match status" value="1"/>
</dbReference>
<dbReference type="STRING" id="137246.A0A401SZA0"/>
<feature type="transmembrane region" description="Helical" evidence="12">
    <location>
        <begin position="146"/>
        <end position="166"/>
    </location>
</feature>
<keyword evidence="15" id="KW-1185">Reference proteome</keyword>
<evidence type="ECO:0000256" key="5">
    <source>
        <dbReference type="ARBA" id="ARBA00022692"/>
    </source>
</evidence>
<dbReference type="AlphaFoldDB" id="A0A401SZA0"/>
<feature type="transmembrane region" description="Helical" evidence="12">
    <location>
        <begin position="412"/>
        <end position="432"/>
    </location>
</feature>
<dbReference type="EMBL" id="BEZZ01000735">
    <property type="protein sequence ID" value="GCC35706.1"/>
    <property type="molecule type" value="Genomic_DNA"/>
</dbReference>
<keyword evidence="13" id="KW-0732">Signal</keyword>
<sequence length="833" mass="91109">MVAGLIFLTLILTQGKDTHFGLRVLELYLDGYRYMAVTKCKYKDTWLVRARKKQKIMYAVYENCDPIKANRVNSTDELTPLLVMELFHQMPGFPGLFVAGAYSGTLSTISSGISSMAAVCVEDFIKPIWKPWGELSNRKKILTSKLLAMTFGLVTIGLTGVSSLMGRNIIQATLTFEGMILGPILGVFTLAALFPKSNGKGACVGWFVGVALSTWIGIGGLIYPPSNEFKELLETSTAGCMEINTTTSTPVNVTSPLTTIIFTKQEERPIIAETIYSISFFYYSPIAWLSTLIVGLVVSMLTGGNENLDPCLIAPIVHTVYKYIFKTKPIPSIAETNDNLIHHPMPKESSKDYFTSAEEANMSVKNSLQAWDYVVFAAMLVMSTAIGIYFAITSRRIKGKSTEEFLIGNRQISAYPIALSLAASFLSAITVVGGPAEVYLYGIMVLLYNVAAFFTTIVTCLIYIPLFYRLNIISTYEFIYLGIATYTPALALSEVTGINLWISIITTGCVCTLYTTLGGIKAVVWTDVLQICVMVAGLLALLIQGLIQVGGIAKVWRTAENGGRLNFFDFDPDPRKRHTFWTTVVGGTFVWVAIYGSNQAQIQRYLACKSEKEAKNTISSGINAMTAVFVEDIIKPNWRSWNYLSDDKRTVISKFLAMTFGGLTMLLAGLTSILGENVMQLIRSIDGVFLGPLLGVFTLAALFPNSNSKGAFVGMLFSSVMNFVLGIGSQVNSLFEDIFSISYGYYTPVGCLTAVIIGLLVSMVTGGAKDVDKALIAPIIHTVHNFFSKQEPAVPVPESGIRLLETNPENSFNTDHQPSNLQSETFLTPSSGN</sequence>
<feature type="transmembrane region" description="Helical" evidence="12">
    <location>
        <begin position="578"/>
        <end position="596"/>
    </location>
</feature>
<keyword evidence="6 12" id="KW-1133">Transmembrane helix</keyword>
<dbReference type="OMA" id="ISKWISI"/>
<feature type="region of interest" description="Disordered" evidence="11">
    <location>
        <begin position="808"/>
        <end position="833"/>
    </location>
</feature>
<evidence type="ECO:0000313" key="15">
    <source>
        <dbReference type="Proteomes" id="UP000287033"/>
    </source>
</evidence>
<dbReference type="Pfam" id="PF00474">
    <property type="entry name" value="SSF"/>
    <property type="match status" value="3"/>
</dbReference>
<comment type="caution">
    <text evidence="14">The sequence shown here is derived from an EMBL/GenBank/DDBJ whole genome shotgun (WGS) entry which is preliminary data.</text>
</comment>
<comment type="subcellular location">
    <subcellularLocation>
        <location evidence="1">Cell membrane</location>
        <topology evidence="1">Multi-pass membrane protein</topology>
    </subcellularLocation>
</comment>
<dbReference type="InterPro" id="IPR038377">
    <property type="entry name" value="Na/Glc_symporter_sf"/>
</dbReference>
<keyword evidence="7" id="KW-0915">Sodium</keyword>
<keyword evidence="4" id="KW-1003">Cell membrane</keyword>
<feature type="transmembrane region" description="Helical" evidence="12">
    <location>
        <begin position="743"/>
        <end position="764"/>
    </location>
</feature>
<keyword evidence="10" id="KW-0739">Sodium transport</keyword>
<evidence type="ECO:0000256" key="9">
    <source>
        <dbReference type="ARBA" id="ARBA00023136"/>
    </source>
</evidence>
<evidence type="ECO:0008006" key="16">
    <source>
        <dbReference type="Google" id="ProtNLM"/>
    </source>
</evidence>
<feature type="chain" id="PRO_5019049924" description="Sodium-coupled monocarboxylate transporter 1" evidence="13">
    <location>
        <begin position="16"/>
        <end position="833"/>
    </location>
</feature>
<feature type="transmembrane region" description="Helical" evidence="12">
    <location>
        <begin position="438"/>
        <end position="464"/>
    </location>
</feature>
<dbReference type="InterPro" id="IPR001734">
    <property type="entry name" value="Na/solute_symporter"/>
</dbReference>
<feature type="transmembrane region" description="Helical" evidence="12">
    <location>
        <begin position="498"/>
        <end position="516"/>
    </location>
</feature>
<dbReference type="GO" id="GO:0006814">
    <property type="term" value="P:sodium ion transport"/>
    <property type="evidence" value="ECO:0007669"/>
    <property type="project" value="UniProtKB-KW"/>
</dbReference>
<evidence type="ECO:0000256" key="13">
    <source>
        <dbReference type="SAM" id="SignalP"/>
    </source>
</evidence>
<evidence type="ECO:0000313" key="14">
    <source>
        <dbReference type="EMBL" id="GCC35706.1"/>
    </source>
</evidence>
<feature type="transmembrane region" description="Helical" evidence="12">
    <location>
        <begin position="655"/>
        <end position="675"/>
    </location>
</feature>
<evidence type="ECO:0000256" key="6">
    <source>
        <dbReference type="ARBA" id="ARBA00022989"/>
    </source>
</evidence>
<reference evidence="14 15" key="1">
    <citation type="journal article" date="2018" name="Nat. Ecol. Evol.">
        <title>Shark genomes provide insights into elasmobranch evolution and the origin of vertebrates.</title>
        <authorList>
            <person name="Hara Y"/>
            <person name="Yamaguchi K"/>
            <person name="Onimaru K"/>
            <person name="Kadota M"/>
            <person name="Koyanagi M"/>
            <person name="Keeley SD"/>
            <person name="Tatsumi K"/>
            <person name="Tanaka K"/>
            <person name="Motone F"/>
            <person name="Kageyama Y"/>
            <person name="Nozu R"/>
            <person name="Adachi N"/>
            <person name="Nishimura O"/>
            <person name="Nakagawa R"/>
            <person name="Tanegashima C"/>
            <person name="Kiyatake I"/>
            <person name="Matsumoto R"/>
            <person name="Murakumo K"/>
            <person name="Nishida K"/>
            <person name="Terakita A"/>
            <person name="Kuratani S"/>
            <person name="Sato K"/>
            <person name="Hyodo S Kuraku.S."/>
        </authorList>
    </citation>
    <scope>NUCLEOTIDE SEQUENCE [LARGE SCALE GENOMIC DNA]</scope>
</reference>
<protein>
    <recommendedName>
        <fullName evidence="16">Sodium-coupled monocarboxylate transporter 1</fullName>
    </recommendedName>
</protein>
<feature type="transmembrane region" description="Helical" evidence="12">
    <location>
        <begin position="710"/>
        <end position="731"/>
    </location>
</feature>
<evidence type="ECO:0000256" key="2">
    <source>
        <dbReference type="ARBA" id="ARBA00006434"/>
    </source>
</evidence>
<dbReference type="GO" id="GO:0005886">
    <property type="term" value="C:plasma membrane"/>
    <property type="evidence" value="ECO:0007669"/>
    <property type="project" value="UniProtKB-SubCell"/>
</dbReference>
<gene>
    <name evidence="14" type="ORF">chiPu_0014194</name>
</gene>
<evidence type="ECO:0000256" key="8">
    <source>
        <dbReference type="ARBA" id="ARBA00023065"/>
    </source>
</evidence>
<keyword evidence="5 12" id="KW-0812">Transmembrane</keyword>
<feature type="transmembrane region" description="Helical" evidence="12">
    <location>
        <begin position="172"/>
        <end position="194"/>
    </location>
</feature>
<dbReference type="Proteomes" id="UP000287033">
    <property type="component" value="Unassembled WGS sequence"/>
</dbReference>
<keyword evidence="9 12" id="KW-0472">Membrane</keyword>
<feature type="transmembrane region" description="Helical" evidence="12">
    <location>
        <begin position="476"/>
        <end position="492"/>
    </location>
</feature>
<dbReference type="Gene3D" id="1.20.1730.10">
    <property type="entry name" value="Sodium/glucose cotransporter"/>
    <property type="match status" value="3"/>
</dbReference>
<evidence type="ECO:0000256" key="12">
    <source>
        <dbReference type="SAM" id="Phobius"/>
    </source>
</evidence>
<keyword evidence="8" id="KW-0406">Ion transport</keyword>
<dbReference type="OrthoDB" id="6132759at2759"/>
<feature type="transmembrane region" description="Helical" evidence="12">
    <location>
        <begin position="373"/>
        <end position="392"/>
    </location>
</feature>
<feature type="transmembrane region" description="Helical" evidence="12">
    <location>
        <begin position="681"/>
        <end position="703"/>
    </location>
</feature>
<feature type="signal peptide" evidence="13">
    <location>
        <begin position="1"/>
        <end position="15"/>
    </location>
</feature>
<dbReference type="GO" id="GO:0015293">
    <property type="term" value="F:symporter activity"/>
    <property type="evidence" value="ECO:0007669"/>
    <property type="project" value="TreeGrafter"/>
</dbReference>
<evidence type="ECO:0000256" key="1">
    <source>
        <dbReference type="ARBA" id="ARBA00004651"/>
    </source>
</evidence>
<comment type="similarity">
    <text evidence="2">Belongs to the sodium:solute symporter (SSF) (TC 2.A.21) family.</text>
</comment>
<feature type="transmembrane region" description="Helical" evidence="12">
    <location>
        <begin position="528"/>
        <end position="547"/>
    </location>
</feature>
<proteinExistence type="inferred from homology"/>
<keyword evidence="3" id="KW-0813">Transport</keyword>